<reference evidence="12" key="1">
    <citation type="submission" date="2018-05" db="EMBL/GenBank/DDBJ databases">
        <authorList>
            <person name="Lanie J.A."/>
            <person name="Ng W.-L."/>
            <person name="Kazmierczak K.M."/>
            <person name="Andrzejewski T.M."/>
            <person name="Davidsen T.M."/>
            <person name="Wayne K.J."/>
            <person name="Tettelin H."/>
            <person name="Glass J.I."/>
            <person name="Rusch D."/>
            <person name="Podicherti R."/>
            <person name="Tsui H.-C.T."/>
            <person name="Winkler M.E."/>
        </authorList>
    </citation>
    <scope>NUCLEOTIDE SEQUENCE</scope>
</reference>
<organism evidence="12">
    <name type="scientific">marine metagenome</name>
    <dbReference type="NCBI Taxonomy" id="408172"/>
    <lineage>
        <taxon>unclassified sequences</taxon>
        <taxon>metagenomes</taxon>
        <taxon>ecological metagenomes</taxon>
    </lineage>
</organism>
<dbReference type="InterPro" id="IPR008915">
    <property type="entry name" value="Peptidase_M50"/>
</dbReference>
<comment type="subcellular location">
    <subcellularLocation>
        <location evidence="2">Membrane</location>
        <topology evidence="2">Multi-pass membrane protein</topology>
    </subcellularLocation>
</comment>
<dbReference type="SUPFAM" id="SSF50156">
    <property type="entry name" value="PDZ domain-like"/>
    <property type="match status" value="1"/>
</dbReference>
<evidence type="ECO:0000256" key="1">
    <source>
        <dbReference type="ARBA" id="ARBA00001947"/>
    </source>
</evidence>
<keyword evidence="6" id="KW-0862">Zinc</keyword>
<dbReference type="GO" id="GO:0016020">
    <property type="term" value="C:membrane"/>
    <property type="evidence" value="ECO:0007669"/>
    <property type="project" value="UniProtKB-SubCell"/>
</dbReference>
<sequence length="238" mass="26210">MIEFMQTVLALIVTISILVTIHEFGHYWVARLCNVHVIRFSVGFGKPIYARKGPPPDTSGKLLDESGQPFKVQTRGNEALEGTEFAVAAIPLGGYVKMLDEREAYVPDDQLHLAFNRKSVWQRIAIVAAGPAANFLLAIAAYWLLLVTGVTGVVPLLGAVDEASRAGKVGLREGQEIVAVDGESTRTWSEVNMRLFDRLGETGEIILTVKEKDSYDAYTDYPIEITEWLSNEDELSPG</sequence>
<keyword evidence="7 10" id="KW-1133">Transmembrane helix</keyword>
<protein>
    <recommendedName>
        <fullName evidence="11">PDZ domain-containing protein</fullName>
    </recommendedName>
</protein>
<proteinExistence type="predicted"/>
<evidence type="ECO:0000256" key="3">
    <source>
        <dbReference type="ARBA" id="ARBA00022670"/>
    </source>
</evidence>
<keyword evidence="9 10" id="KW-0472">Membrane</keyword>
<evidence type="ECO:0000256" key="6">
    <source>
        <dbReference type="ARBA" id="ARBA00022833"/>
    </source>
</evidence>
<evidence type="ECO:0000256" key="8">
    <source>
        <dbReference type="ARBA" id="ARBA00023049"/>
    </source>
</evidence>
<dbReference type="EMBL" id="UINC01112060">
    <property type="protein sequence ID" value="SVC80723.1"/>
    <property type="molecule type" value="Genomic_DNA"/>
</dbReference>
<name>A0A382Q549_9ZZZZ</name>
<evidence type="ECO:0000259" key="11">
    <source>
        <dbReference type="SMART" id="SM00228"/>
    </source>
</evidence>
<evidence type="ECO:0000256" key="4">
    <source>
        <dbReference type="ARBA" id="ARBA00022692"/>
    </source>
</evidence>
<keyword evidence="3" id="KW-0645">Protease</keyword>
<feature type="non-terminal residue" evidence="12">
    <location>
        <position position="238"/>
    </location>
</feature>
<keyword evidence="5" id="KW-0378">Hydrolase</keyword>
<dbReference type="PANTHER" id="PTHR42837:SF2">
    <property type="entry name" value="MEMBRANE METALLOPROTEASE ARASP2, CHLOROPLASTIC-RELATED"/>
    <property type="match status" value="1"/>
</dbReference>
<evidence type="ECO:0000256" key="10">
    <source>
        <dbReference type="SAM" id="Phobius"/>
    </source>
</evidence>
<evidence type="ECO:0000256" key="9">
    <source>
        <dbReference type="ARBA" id="ARBA00023136"/>
    </source>
</evidence>
<accession>A0A382Q549</accession>
<evidence type="ECO:0000256" key="5">
    <source>
        <dbReference type="ARBA" id="ARBA00022801"/>
    </source>
</evidence>
<dbReference type="AlphaFoldDB" id="A0A382Q549"/>
<dbReference type="InterPro" id="IPR036034">
    <property type="entry name" value="PDZ_sf"/>
</dbReference>
<feature type="domain" description="PDZ" evidence="11">
    <location>
        <begin position="141"/>
        <end position="213"/>
    </location>
</feature>
<dbReference type="PANTHER" id="PTHR42837">
    <property type="entry name" value="REGULATOR OF SIGMA-E PROTEASE RSEP"/>
    <property type="match status" value="1"/>
</dbReference>
<dbReference type="SMART" id="SM00228">
    <property type="entry name" value="PDZ"/>
    <property type="match status" value="1"/>
</dbReference>
<dbReference type="GO" id="GO:0006508">
    <property type="term" value="P:proteolysis"/>
    <property type="evidence" value="ECO:0007669"/>
    <property type="project" value="UniProtKB-KW"/>
</dbReference>
<gene>
    <name evidence="12" type="ORF">METZ01_LOCUS333577</name>
</gene>
<evidence type="ECO:0000256" key="7">
    <source>
        <dbReference type="ARBA" id="ARBA00022989"/>
    </source>
</evidence>
<dbReference type="Pfam" id="PF02163">
    <property type="entry name" value="Peptidase_M50"/>
    <property type="match status" value="2"/>
</dbReference>
<evidence type="ECO:0000313" key="12">
    <source>
        <dbReference type="EMBL" id="SVC80723.1"/>
    </source>
</evidence>
<dbReference type="GO" id="GO:0004222">
    <property type="term" value="F:metalloendopeptidase activity"/>
    <property type="evidence" value="ECO:0007669"/>
    <property type="project" value="InterPro"/>
</dbReference>
<evidence type="ECO:0000256" key="2">
    <source>
        <dbReference type="ARBA" id="ARBA00004141"/>
    </source>
</evidence>
<dbReference type="Gene3D" id="2.30.42.10">
    <property type="match status" value="1"/>
</dbReference>
<dbReference type="InterPro" id="IPR001478">
    <property type="entry name" value="PDZ"/>
</dbReference>
<feature type="transmembrane region" description="Helical" evidence="10">
    <location>
        <begin position="6"/>
        <end position="29"/>
    </location>
</feature>
<keyword evidence="4 10" id="KW-0812">Transmembrane</keyword>
<feature type="transmembrane region" description="Helical" evidence="10">
    <location>
        <begin position="124"/>
        <end position="145"/>
    </location>
</feature>
<dbReference type="CDD" id="cd06163">
    <property type="entry name" value="S2P-M50_PDZ_RseP-like"/>
    <property type="match status" value="1"/>
</dbReference>
<keyword evidence="8" id="KW-0482">Metalloprotease</keyword>
<comment type="cofactor">
    <cofactor evidence="1">
        <name>Zn(2+)</name>
        <dbReference type="ChEBI" id="CHEBI:29105"/>
    </cofactor>
</comment>
<dbReference type="InterPro" id="IPR004387">
    <property type="entry name" value="Pept_M50_Zn"/>
</dbReference>